<keyword evidence="4" id="KW-0378">Hydrolase</keyword>
<dbReference type="STRING" id="3885.V7C0J9"/>
<dbReference type="PANTHER" id="PTHR31707">
    <property type="entry name" value="PECTINESTERASE"/>
    <property type="match status" value="1"/>
</dbReference>
<name>V7C0J9_PHAVU</name>
<dbReference type="OMA" id="FANWAGL"/>
<comment type="pathway">
    <text evidence="2">Glycan metabolism; pectin degradation; 2-dehydro-3-deoxy-D-gluconate from pectin: step 1/5.</text>
</comment>
<dbReference type="GO" id="GO:0045490">
    <property type="term" value="P:pectin catabolic process"/>
    <property type="evidence" value="ECO:0007669"/>
    <property type="project" value="UniProtKB-UniPathway"/>
</dbReference>
<dbReference type="AlphaFoldDB" id="V7C0J9"/>
<dbReference type="Gramene" id="ESW22825">
    <property type="protein sequence ID" value="ESW22825"/>
    <property type="gene ID" value="PHAVU_005G184400g"/>
</dbReference>
<gene>
    <name evidence="7" type="ORF">PHAVU_005G184400g</name>
</gene>
<evidence type="ECO:0000256" key="2">
    <source>
        <dbReference type="ARBA" id="ARBA00005184"/>
    </source>
</evidence>
<dbReference type="EMBL" id="CM002292">
    <property type="protein sequence ID" value="ESW22825.1"/>
    <property type="molecule type" value="Genomic_DNA"/>
</dbReference>
<dbReference type="GO" id="GO:0042545">
    <property type="term" value="P:cell wall modification"/>
    <property type="evidence" value="ECO:0007669"/>
    <property type="project" value="InterPro"/>
</dbReference>
<keyword evidence="3" id="KW-0964">Secreted</keyword>
<evidence type="ECO:0000256" key="3">
    <source>
        <dbReference type="ARBA" id="ARBA00022512"/>
    </source>
</evidence>
<comment type="subcellular location">
    <subcellularLocation>
        <location evidence="1">Secreted</location>
        <location evidence="1">Cell wall</location>
    </subcellularLocation>
</comment>
<feature type="domain" description="Pectinesterase catalytic" evidence="6">
    <location>
        <begin position="61"/>
        <end position="339"/>
    </location>
</feature>
<evidence type="ECO:0000256" key="1">
    <source>
        <dbReference type="ARBA" id="ARBA00004191"/>
    </source>
</evidence>
<accession>V7C0J9</accession>
<dbReference type="InterPro" id="IPR000070">
    <property type="entry name" value="Pectinesterase_cat"/>
</dbReference>
<dbReference type="SUPFAM" id="SSF51126">
    <property type="entry name" value="Pectin lyase-like"/>
    <property type="match status" value="1"/>
</dbReference>
<keyword evidence="8" id="KW-1185">Reference proteome</keyword>
<dbReference type="Pfam" id="PF01095">
    <property type="entry name" value="Pectinesterase"/>
    <property type="match status" value="1"/>
</dbReference>
<sequence length="354" mass="39387">MECREVNVVSTEPVIYIYIDTERKKMVGALRGLTMESAKSAVLVIFCSVWLWRVQGGSGSVIVSKDGNGDYRTVGEAILKAPEMSEKPYTIHVRAGTYQEYLFIPPHKTNIRLLGDGPHLTKIVAYQKGSTLDIRGDGFMAVKMGFANWAGLNASGAVAIRNEADKSIFYQCSIEGLQDTLWAVSGRQFYKRCAIYGTVDFIYGNAAAAFQDCMLYARYREYVTFTAQSREDPNEKTGFSFQRCEFRMSPQDESRKREVHASLGRPLRAYSTVAILHSYIDSVVDPEGWEPMPHQPTNKVTYIEFHNTGPGSNTDGRVKWAGGHPAQAARFTASSLLDADSWIPSTGVPYHTGL</sequence>
<dbReference type="InterPro" id="IPR012334">
    <property type="entry name" value="Pectin_lyas_fold"/>
</dbReference>
<dbReference type="UniPathway" id="UPA00545">
    <property type="reaction ID" value="UER00823"/>
</dbReference>
<dbReference type="InterPro" id="IPR011050">
    <property type="entry name" value="Pectin_lyase_fold/virulence"/>
</dbReference>
<dbReference type="Gene3D" id="2.160.20.10">
    <property type="entry name" value="Single-stranded right-handed beta-helix, Pectin lyase-like"/>
    <property type="match status" value="1"/>
</dbReference>
<keyword evidence="3" id="KW-0134">Cell wall</keyword>
<evidence type="ECO:0000313" key="7">
    <source>
        <dbReference type="EMBL" id="ESW22825.1"/>
    </source>
</evidence>
<dbReference type="GO" id="GO:0030599">
    <property type="term" value="F:pectinesterase activity"/>
    <property type="evidence" value="ECO:0007669"/>
    <property type="project" value="InterPro"/>
</dbReference>
<organism evidence="7 8">
    <name type="scientific">Phaseolus vulgaris</name>
    <name type="common">Kidney bean</name>
    <name type="synonym">French bean</name>
    <dbReference type="NCBI Taxonomy" id="3885"/>
    <lineage>
        <taxon>Eukaryota</taxon>
        <taxon>Viridiplantae</taxon>
        <taxon>Streptophyta</taxon>
        <taxon>Embryophyta</taxon>
        <taxon>Tracheophyta</taxon>
        <taxon>Spermatophyta</taxon>
        <taxon>Magnoliopsida</taxon>
        <taxon>eudicotyledons</taxon>
        <taxon>Gunneridae</taxon>
        <taxon>Pentapetalae</taxon>
        <taxon>rosids</taxon>
        <taxon>fabids</taxon>
        <taxon>Fabales</taxon>
        <taxon>Fabaceae</taxon>
        <taxon>Papilionoideae</taxon>
        <taxon>50 kb inversion clade</taxon>
        <taxon>NPAAA clade</taxon>
        <taxon>indigoferoid/millettioid clade</taxon>
        <taxon>Phaseoleae</taxon>
        <taxon>Phaseolus</taxon>
    </lineage>
</organism>
<dbReference type="Proteomes" id="UP000000226">
    <property type="component" value="Chromosome 5"/>
</dbReference>
<evidence type="ECO:0000313" key="8">
    <source>
        <dbReference type="Proteomes" id="UP000000226"/>
    </source>
</evidence>
<keyword evidence="5" id="KW-0063">Aspartyl esterase</keyword>
<reference evidence="8" key="1">
    <citation type="journal article" date="2014" name="Nat. Genet.">
        <title>A reference genome for common bean and genome-wide analysis of dual domestications.</title>
        <authorList>
            <person name="Schmutz J."/>
            <person name="McClean P.E."/>
            <person name="Mamidi S."/>
            <person name="Wu G.A."/>
            <person name="Cannon S.B."/>
            <person name="Grimwood J."/>
            <person name="Jenkins J."/>
            <person name="Shu S."/>
            <person name="Song Q."/>
            <person name="Chavarro C."/>
            <person name="Torres-Torres M."/>
            <person name="Geffroy V."/>
            <person name="Moghaddam S.M."/>
            <person name="Gao D."/>
            <person name="Abernathy B."/>
            <person name="Barry K."/>
            <person name="Blair M."/>
            <person name="Brick M.A."/>
            <person name="Chovatia M."/>
            <person name="Gepts P."/>
            <person name="Goodstein D.M."/>
            <person name="Gonzales M."/>
            <person name="Hellsten U."/>
            <person name="Hyten D.L."/>
            <person name="Jia G."/>
            <person name="Kelly J.D."/>
            <person name="Kudrna D."/>
            <person name="Lee R."/>
            <person name="Richard M.M."/>
            <person name="Miklas P.N."/>
            <person name="Osorno J.M."/>
            <person name="Rodrigues J."/>
            <person name="Thareau V."/>
            <person name="Urrea C.A."/>
            <person name="Wang M."/>
            <person name="Yu Y."/>
            <person name="Zhang M."/>
            <person name="Wing R.A."/>
            <person name="Cregan P.B."/>
            <person name="Rokhsar D.S."/>
            <person name="Jackson S.A."/>
        </authorList>
    </citation>
    <scope>NUCLEOTIDE SEQUENCE [LARGE SCALE GENOMIC DNA]</scope>
    <source>
        <strain evidence="8">cv. G19833</strain>
    </source>
</reference>
<evidence type="ECO:0000259" key="6">
    <source>
        <dbReference type="Pfam" id="PF01095"/>
    </source>
</evidence>
<dbReference type="OrthoDB" id="2019149at2759"/>
<proteinExistence type="predicted"/>
<protein>
    <recommendedName>
        <fullName evidence="6">Pectinesterase catalytic domain-containing protein</fullName>
    </recommendedName>
</protein>
<dbReference type="SMR" id="V7C0J9"/>
<evidence type="ECO:0000256" key="5">
    <source>
        <dbReference type="ARBA" id="ARBA00023085"/>
    </source>
</evidence>
<evidence type="ECO:0000256" key="4">
    <source>
        <dbReference type="ARBA" id="ARBA00022801"/>
    </source>
</evidence>